<sequence length="74" mass="7572">MKKLFALALISGLAVASCSKKETATESDSMLQEPVETTAADSSAAVQDSPTKAYGNGSPEAPDSVAIDPQTDVK</sequence>
<evidence type="ECO:0000313" key="3">
    <source>
        <dbReference type="EMBL" id="MBD8018357.1"/>
    </source>
</evidence>
<comment type="caution">
    <text evidence="3">The sequence shown here is derived from an EMBL/GenBank/DDBJ whole genome shotgun (WGS) entry which is preliminary data.</text>
</comment>
<name>A0ABR8WN91_9FLAO</name>
<protein>
    <recommendedName>
        <fullName evidence="5">Cytochrome C551</fullName>
    </recommendedName>
</protein>
<feature type="compositionally biased region" description="Polar residues" evidence="1">
    <location>
        <begin position="39"/>
        <end position="50"/>
    </location>
</feature>
<evidence type="ECO:0000313" key="4">
    <source>
        <dbReference type="Proteomes" id="UP000626242"/>
    </source>
</evidence>
<keyword evidence="4" id="KW-1185">Reference proteome</keyword>
<dbReference type="EMBL" id="JACSPS010000002">
    <property type="protein sequence ID" value="MBD8018357.1"/>
    <property type="molecule type" value="Genomic_DNA"/>
</dbReference>
<keyword evidence="2" id="KW-0732">Signal</keyword>
<evidence type="ECO:0008006" key="5">
    <source>
        <dbReference type="Google" id="ProtNLM"/>
    </source>
</evidence>
<gene>
    <name evidence="3" type="ORF">H9628_07720</name>
</gene>
<dbReference type="PROSITE" id="PS51257">
    <property type="entry name" value="PROKAR_LIPOPROTEIN"/>
    <property type="match status" value="1"/>
</dbReference>
<evidence type="ECO:0000256" key="1">
    <source>
        <dbReference type="SAM" id="MobiDB-lite"/>
    </source>
</evidence>
<feature type="signal peptide" evidence="2">
    <location>
        <begin position="1"/>
        <end position="16"/>
    </location>
</feature>
<evidence type="ECO:0000256" key="2">
    <source>
        <dbReference type="SAM" id="SignalP"/>
    </source>
</evidence>
<reference evidence="3 4" key="1">
    <citation type="submission" date="2020-08" db="EMBL/GenBank/DDBJ databases">
        <title>A Genomic Blueprint of the Chicken Gut Microbiome.</title>
        <authorList>
            <person name="Gilroy R."/>
            <person name="Ravi A."/>
            <person name="Getino M."/>
            <person name="Pursley I."/>
            <person name="Horton D.L."/>
            <person name="Alikhan N.-F."/>
            <person name="Baker D."/>
            <person name="Gharbi K."/>
            <person name="Hall N."/>
            <person name="Watson M."/>
            <person name="Adriaenssens E.M."/>
            <person name="Foster-Nyarko E."/>
            <person name="Jarju S."/>
            <person name="Secka A."/>
            <person name="Antonio M."/>
            <person name="Oren A."/>
            <person name="Chaudhuri R."/>
            <person name="La Ragione R.M."/>
            <person name="Hildebrand F."/>
            <person name="Pallen M.J."/>
        </authorList>
    </citation>
    <scope>NUCLEOTIDE SEQUENCE [LARGE SCALE GENOMIC DNA]</scope>
    <source>
        <strain evidence="3 4">Sa1CVA4</strain>
    </source>
</reference>
<dbReference type="Proteomes" id="UP000626242">
    <property type="component" value="Unassembled WGS sequence"/>
</dbReference>
<organism evidence="3 4">
    <name type="scientific">Kaistella pullorum</name>
    <dbReference type="NCBI Taxonomy" id="2763074"/>
    <lineage>
        <taxon>Bacteria</taxon>
        <taxon>Pseudomonadati</taxon>
        <taxon>Bacteroidota</taxon>
        <taxon>Flavobacteriia</taxon>
        <taxon>Flavobacteriales</taxon>
        <taxon>Weeksellaceae</taxon>
        <taxon>Chryseobacterium group</taxon>
        <taxon>Kaistella</taxon>
    </lineage>
</organism>
<accession>A0ABR8WN91</accession>
<feature type="chain" id="PRO_5047485153" description="Cytochrome C551" evidence="2">
    <location>
        <begin position="17"/>
        <end position="74"/>
    </location>
</feature>
<feature type="region of interest" description="Disordered" evidence="1">
    <location>
        <begin position="21"/>
        <end position="74"/>
    </location>
</feature>
<dbReference type="RefSeq" id="WP_251833547.1">
    <property type="nucleotide sequence ID" value="NZ_JACSPS010000002.1"/>
</dbReference>
<proteinExistence type="predicted"/>